<dbReference type="EMBL" id="CP047593">
    <property type="protein sequence ID" value="QHI68637.1"/>
    <property type="molecule type" value="Genomic_DNA"/>
</dbReference>
<name>A0A6P1M477_9BACT</name>
<reference evidence="1 2" key="1">
    <citation type="submission" date="2020-01" db="EMBL/GenBank/DDBJ databases">
        <title>Ponticoccus aerotolerans gen. nov., sp. nov., an anaerobic bacterium and proposal of Ponticoccusceae fam. nov., Ponticoccusles ord. nov. and Ponticoccuse classis nov. in the phylum Kiritimatiellaeota.</title>
        <authorList>
            <person name="Zhou L.Y."/>
            <person name="Du Z.J."/>
        </authorList>
    </citation>
    <scope>NUCLEOTIDE SEQUENCE [LARGE SCALE GENOMIC DNA]</scope>
    <source>
        <strain evidence="1 2">S-5007</strain>
    </source>
</reference>
<sequence length="188" mass="21593">MSIKRREILTAAFCGAGGILASPVYFNFFGSPVRTDRYQRNTRDLVSTRVVKKPSLRGGHSLELTFRFSAKERHGNLIWDIAARQVKRIRFSVFNPNDSGFEIKLQPTLIDVQRRSWQPKAQILQSEQWTAFDVNLSDCRVTQGKDVLAASSLGDPVVFHMNFKFEVPQFFPQFGEPVNLFFDGWELF</sequence>
<evidence type="ECO:0000313" key="1">
    <source>
        <dbReference type="EMBL" id="QHI68637.1"/>
    </source>
</evidence>
<accession>A0A6P1M477</accession>
<organism evidence="1 2">
    <name type="scientific">Tichowtungia aerotolerans</name>
    <dbReference type="NCBI Taxonomy" id="2697043"/>
    <lineage>
        <taxon>Bacteria</taxon>
        <taxon>Pseudomonadati</taxon>
        <taxon>Kiritimatiellota</taxon>
        <taxon>Tichowtungiia</taxon>
        <taxon>Tichowtungiales</taxon>
        <taxon>Tichowtungiaceae</taxon>
        <taxon>Tichowtungia</taxon>
    </lineage>
</organism>
<evidence type="ECO:0000313" key="2">
    <source>
        <dbReference type="Proteomes" id="UP000464954"/>
    </source>
</evidence>
<gene>
    <name evidence="1" type="ORF">GT409_03955</name>
</gene>
<dbReference type="AlphaFoldDB" id="A0A6P1M477"/>
<keyword evidence="2" id="KW-1185">Reference proteome</keyword>
<protein>
    <submittedName>
        <fullName evidence="1">Uncharacterized protein</fullName>
    </submittedName>
</protein>
<dbReference type="RefSeq" id="WP_160627151.1">
    <property type="nucleotide sequence ID" value="NZ_CP047593.1"/>
</dbReference>
<dbReference type="KEGG" id="taer:GT409_03955"/>
<proteinExistence type="predicted"/>
<dbReference type="Proteomes" id="UP000464954">
    <property type="component" value="Chromosome"/>
</dbReference>